<proteinExistence type="predicted"/>
<evidence type="ECO:0000313" key="2">
    <source>
        <dbReference type="Proteomes" id="UP000199480"/>
    </source>
</evidence>
<sequence length="273" mass="30295">MPSSVADANERAIYSLICSEDGLRARDVARRLGIDRTTVNRYLYASPFVRDLCYRDDAYLWYGLIGQTVPHHGLGEFCGWYGTVGEFLAQDRDAWLAELKRGCARIGRNLNNARGLFHSFLDTHDTMASLFSDLRQLGSPDPTSWELCFELRIRRARHVRIYADVLLLVPPTSAATATGAPGPPASARPGYAFSLEFKMKDAIDQAEVDQAAKYVPYLEVVLGPTYNVVAALVLTSARDLYTHARISRSTAEVSVASGDMLFNVLDEYLGFLS</sequence>
<name>A0A1H1KRH7_9ACTN</name>
<reference evidence="2" key="1">
    <citation type="submission" date="2016-10" db="EMBL/GenBank/DDBJ databases">
        <authorList>
            <person name="Varghese N."/>
            <person name="Submissions S."/>
        </authorList>
    </citation>
    <scope>NUCLEOTIDE SEQUENCE [LARGE SCALE GENOMIC DNA]</scope>
    <source>
        <strain evidence="2">DSM 22620</strain>
    </source>
</reference>
<dbReference type="GO" id="GO:0003677">
    <property type="term" value="F:DNA binding"/>
    <property type="evidence" value="ECO:0007669"/>
    <property type="project" value="UniProtKB-KW"/>
</dbReference>
<dbReference type="Proteomes" id="UP000199480">
    <property type="component" value="Chromosome I"/>
</dbReference>
<organism evidence="1 2">
    <name type="scientific">Parafannyhessea umbonata</name>
    <dbReference type="NCBI Taxonomy" id="604330"/>
    <lineage>
        <taxon>Bacteria</taxon>
        <taxon>Bacillati</taxon>
        <taxon>Actinomycetota</taxon>
        <taxon>Coriobacteriia</taxon>
        <taxon>Coriobacteriales</taxon>
        <taxon>Atopobiaceae</taxon>
        <taxon>Parafannyhessea</taxon>
    </lineage>
</organism>
<dbReference type="Pfam" id="PF13412">
    <property type="entry name" value="HTH_24"/>
    <property type="match status" value="1"/>
</dbReference>
<evidence type="ECO:0000313" key="1">
    <source>
        <dbReference type="EMBL" id="SDR64958.1"/>
    </source>
</evidence>
<protein>
    <submittedName>
        <fullName evidence="1">Winged helix-turn-helix DNA-binding</fullName>
    </submittedName>
</protein>
<dbReference type="EMBL" id="LT629759">
    <property type="protein sequence ID" value="SDR64958.1"/>
    <property type="molecule type" value="Genomic_DNA"/>
</dbReference>
<dbReference type="AlphaFoldDB" id="A0A1H1KRH7"/>
<dbReference type="RefSeq" id="WP_090861181.1">
    <property type="nucleotide sequence ID" value="NZ_LT629759.1"/>
</dbReference>
<accession>A0A1H1KRH7</accession>
<keyword evidence="1" id="KW-0238">DNA-binding</keyword>
<dbReference type="GeneID" id="78499518"/>
<gene>
    <name evidence="1" type="ORF">SAMN04489857_0137</name>
</gene>
<dbReference type="OrthoDB" id="2064645at2"/>